<keyword evidence="3" id="KW-0804">Transcription</keyword>
<sequence length="170" mass="18757">MTATRPLPMDPIAEARRQWEDHGWADAAPGMEAVTAVMRAQQIMLTRIEAALRPFGISFSRYELLTLLSFTRTGMLPMSKLSARLQVHPTSVTNTVDRLEAAGLVRRRPDPADGRSRLVAITDAGRDVAQRATADLNGVFADIGLPEEDLEVLAAILRRFRQQAGDFTES</sequence>
<evidence type="ECO:0000256" key="1">
    <source>
        <dbReference type="ARBA" id="ARBA00023015"/>
    </source>
</evidence>
<name>A0A078MKF4_9MICC</name>
<dbReference type="EMBL" id="LN483070">
    <property type="protein sequence ID" value="CEA07808.1"/>
    <property type="molecule type" value="Genomic_DNA"/>
</dbReference>
<feature type="domain" description="HTH marR-type" evidence="4">
    <location>
        <begin position="30"/>
        <end position="162"/>
    </location>
</feature>
<dbReference type="InterPro" id="IPR036388">
    <property type="entry name" value="WH-like_DNA-bd_sf"/>
</dbReference>
<keyword evidence="1" id="KW-0805">Transcription regulation</keyword>
<dbReference type="AlphaFoldDB" id="A0A078MKF4"/>
<dbReference type="Gene3D" id="1.10.10.10">
    <property type="entry name" value="Winged helix-like DNA-binding domain superfamily/Winged helix DNA-binding domain"/>
    <property type="match status" value="1"/>
</dbReference>
<evidence type="ECO:0000256" key="3">
    <source>
        <dbReference type="ARBA" id="ARBA00023163"/>
    </source>
</evidence>
<accession>A0A078MKF4</accession>
<dbReference type="PATRIC" id="fig|1461584.3.peg.1122"/>
<dbReference type="GO" id="GO:0003677">
    <property type="term" value="F:DNA binding"/>
    <property type="evidence" value="ECO:0007669"/>
    <property type="project" value="UniProtKB-KW"/>
</dbReference>
<evidence type="ECO:0000259" key="4">
    <source>
        <dbReference type="PROSITE" id="PS50995"/>
    </source>
</evidence>
<dbReference type="InterPro" id="IPR000835">
    <property type="entry name" value="HTH_MarR-typ"/>
</dbReference>
<evidence type="ECO:0000313" key="5">
    <source>
        <dbReference type="EMBL" id="CEA07808.1"/>
    </source>
</evidence>
<evidence type="ECO:0000256" key="2">
    <source>
        <dbReference type="ARBA" id="ARBA00023125"/>
    </source>
</evidence>
<dbReference type="InterPro" id="IPR039422">
    <property type="entry name" value="MarR/SlyA-like"/>
</dbReference>
<organism evidence="5">
    <name type="scientific">Arthrobacter saudimassiliensis</name>
    <dbReference type="NCBI Taxonomy" id="1461584"/>
    <lineage>
        <taxon>Bacteria</taxon>
        <taxon>Bacillati</taxon>
        <taxon>Actinomycetota</taxon>
        <taxon>Actinomycetes</taxon>
        <taxon>Micrococcales</taxon>
        <taxon>Micrococcaceae</taxon>
        <taxon>Arthrobacter</taxon>
    </lineage>
</organism>
<protein>
    <submittedName>
        <fullName evidence="5">MarR family protein</fullName>
    </submittedName>
</protein>
<dbReference type="GO" id="GO:0003700">
    <property type="term" value="F:DNA-binding transcription factor activity"/>
    <property type="evidence" value="ECO:0007669"/>
    <property type="project" value="InterPro"/>
</dbReference>
<proteinExistence type="predicted"/>
<dbReference type="SUPFAM" id="SSF46785">
    <property type="entry name" value="Winged helix' DNA-binding domain"/>
    <property type="match status" value="1"/>
</dbReference>
<dbReference type="Pfam" id="PF01047">
    <property type="entry name" value="MarR"/>
    <property type="match status" value="1"/>
</dbReference>
<dbReference type="SMART" id="SM00347">
    <property type="entry name" value="HTH_MARR"/>
    <property type="match status" value="1"/>
</dbReference>
<keyword evidence="2" id="KW-0238">DNA-binding</keyword>
<dbReference type="PANTHER" id="PTHR33164">
    <property type="entry name" value="TRANSCRIPTIONAL REGULATOR, MARR FAMILY"/>
    <property type="match status" value="1"/>
</dbReference>
<dbReference type="PROSITE" id="PS50995">
    <property type="entry name" value="HTH_MARR_2"/>
    <property type="match status" value="1"/>
</dbReference>
<dbReference type="PROSITE" id="PS01117">
    <property type="entry name" value="HTH_MARR_1"/>
    <property type="match status" value="1"/>
</dbReference>
<dbReference type="InterPro" id="IPR036390">
    <property type="entry name" value="WH_DNA-bd_sf"/>
</dbReference>
<dbReference type="PRINTS" id="PR00598">
    <property type="entry name" value="HTHMARR"/>
</dbReference>
<dbReference type="InterPro" id="IPR023187">
    <property type="entry name" value="Tscrpt_reg_MarR-type_CS"/>
</dbReference>
<dbReference type="GO" id="GO:0006950">
    <property type="term" value="P:response to stress"/>
    <property type="evidence" value="ECO:0007669"/>
    <property type="project" value="TreeGrafter"/>
</dbReference>
<reference evidence="5" key="1">
    <citation type="submission" date="2014-07" db="EMBL/GenBank/DDBJ databases">
        <authorList>
            <person name="Urmite Genomes Urmite Genomes"/>
        </authorList>
    </citation>
    <scope>NUCLEOTIDE SEQUENCE</scope>
    <source>
        <strain evidence="5">11W110_air</strain>
    </source>
</reference>
<dbReference type="PANTHER" id="PTHR33164:SF101">
    <property type="entry name" value="TRANSCRIPTIONAL REPRESSOR MPRA"/>
    <property type="match status" value="1"/>
</dbReference>
<gene>
    <name evidence="5" type="ORF">BN1051_01131</name>
</gene>